<feature type="transmembrane region" description="Helical" evidence="8">
    <location>
        <begin position="71"/>
        <end position="94"/>
    </location>
</feature>
<name>A0A562UGG9_9SPHI</name>
<reference evidence="9 10" key="1">
    <citation type="submission" date="2019-07" db="EMBL/GenBank/DDBJ databases">
        <title>Genomic Encyclopedia of Archaeal and Bacterial Type Strains, Phase II (KMG-II): from individual species to whole genera.</title>
        <authorList>
            <person name="Goeker M."/>
        </authorList>
    </citation>
    <scope>NUCLEOTIDE SEQUENCE [LARGE SCALE GENOMIC DNA]</scope>
    <source>
        <strain evidence="9 10">ATCC BAA-1854</strain>
    </source>
</reference>
<dbReference type="Pfam" id="PF09594">
    <property type="entry name" value="GT87"/>
    <property type="match status" value="1"/>
</dbReference>
<keyword evidence="6 8" id="KW-0472">Membrane</keyword>
<evidence type="ECO:0000256" key="5">
    <source>
        <dbReference type="ARBA" id="ARBA00022989"/>
    </source>
</evidence>
<dbReference type="OrthoDB" id="1070018at2"/>
<dbReference type="GO" id="GO:0005886">
    <property type="term" value="C:plasma membrane"/>
    <property type="evidence" value="ECO:0007669"/>
    <property type="project" value="UniProtKB-SubCell"/>
</dbReference>
<feature type="transmembrane region" description="Helical" evidence="8">
    <location>
        <begin position="251"/>
        <end position="269"/>
    </location>
</feature>
<feature type="transmembrane region" description="Helical" evidence="8">
    <location>
        <begin position="131"/>
        <end position="148"/>
    </location>
</feature>
<dbReference type="InterPro" id="IPR018584">
    <property type="entry name" value="GT87"/>
</dbReference>
<feature type="transmembrane region" description="Helical" evidence="8">
    <location>
        <begin position="186"/>
        <end position="204"/>
    </location>
</feature>
<dbReference type="RefSeq" id="WP_144909556.1">
    <property type="nucleotide sequence ID" value="NZ_VLLI01000001.1"/>
</dbReference>
<dbReference type="AlphaFoldDB" id="A0A562UGG9"/>
<comment type="caution">
    <text evidence="9">The sequence shown here is derived from an EMBL/GenBank/DDBJ whole genome shotgun (WGS) entry which is preliminary data.</text>
</comment>
<comment type="similarity">
    <text evidence="7">Belongs to the glycosyltransferase 87 family.</text>
</comment>
<keyword evidence="5 8" id="KW-1133">Transmembrane helix</keyword>
<dbReference type="GO" id="GO:0016758">
    <property type="term" value="F:hexosyltransferase activity"/>
    <property type="evidence" value="ECO:0007669"/>
    <property type="project" value="InterPro"/>
</dbReference>
<accession>A0A562UGG9</accession>
<keyword evidence="3" id="KW-0808">Transferase</keyword>
<evidence type="ECO:0000256" key="6">
    <source>
        <dbReference type="ARBA" id="ARBA00023136"/>
    </source>
</evidence>
<dbReference type="EMBL" id="VLLI01000001">
    <property type="protein sequence ID" value="TWJ04936.1"/>
    <property type="molecule type" value="Genomic_DNA"/>
</dbReference>
<protein>
    <submittedName>
        <fullName evidence="9">Uncharacterized protein DUF2029</fullName>
    </submittedName>
</protein>
<proteinExistence type="inferred from homology"/>
<feature type="transmembrane region" description="Helical" evidence="8">
    <location>
        <begin position="324"/>
        <end position="341"/>
    </location>
</feature>
<keyword evidence="2" id="KW-1003">Cell membrane</keyword>
<evidence type="ECO:0000256" key="2">
    <source>
        <dbReference type="ARBA" id="ARBA00022475"/>
    </source>
</evidence>
<evidence type="ECO:0000256" key="4">
    <source>
        <dbReference type="ARBA" id="ARBA00022692"/>
    </source>
</evidence>
<evidence type="ECO:0000256" key="1">
    <source>
        <dbReference type="ARBA" id="ARBA00004651"/>
    </source>
</evidence>
<evidence type="ECO:0000256" key="3">
    <source>
        <dbReference type="ARBA" id="ARBA00022679"/>
    </source>
</evidence>
<sequence length="390" mass="44657">MSKLANLVKNKPFVFTLYFGLSFFAVGKSVLLNHIHNNYFVYKYNFINVIHQHTIFGYQPQFQDLNHYGPVFALLMAPFALLPDGFGVILWVMFNAWILYKAIKALPITEYQYLAILLICAHELMTSSSNVEINPFIGALIILAYVFIRNEKDFWAALMIVAGTFIKLYPIVGLAFFFFSKNKPKFILSLLFWSVVLFLLPMAISSPSYIIHTYHDWYGDLVQKNLANIGPSLQDISAMGLIRNIFNYRQLSNITIIAPAIVLFAIWYLRIKEYNTVPYQLLLLASTLVFVIIFSSSSESPTYIIAVAGVGIWFMNLNRPVTGFEIGLLVFALILTVMSPSDLFPRYIKMNYVVPYKLKALPCVLIWLKIIYETIFRKFNKEQSATSIVA</sequence>
<evidence type="ECO:0000256" key="7">
    <source>
        <dbReference type="ARBA" id="ARBA00024033"/>
    </source>
</evidence>
<feature type="transmembrane region" description="Helical" evidence="8">
    <location>
        <begin position="154"/>
        <end position="179"/>
    </location>
</feature>
<gene>
    <name evidence="9" type="ORF">JN11_00659</name>
</gene>
<organism evidence="9 10">
    <name type="scientific">Mucilaginibacter frigoritolerans</name>
    <dbReference type="NCBI Taxonomy" id="652788"/>
    <lineage>
        <taxon>Bacteria</taxon>
        <taxon>Pseudomonadati</taxon>
        <taxon>Bacteroidota</taxon>
        <taxon>Sphingobacteriia</taxon>
        <taxon>Sphingobacteriales</taxon>
        <taxon>Sphingobacteriaceae</taxon>
        <taxon>Mucilaginibacter</taxon>
    </lineage>
</organism>
<evidence type="ECO:0000313" key="10">
    <source>
        <dbReference type="Proteomes" id="UP000317010"/>
    </source>
</evidence>
<evidence type="ECO:0000313" key="9">
    <source>
        <dbReference type="EMBL" id="TWJ04936.1"/>
    </source>
</evidence>
<evidence type="ECO:0000256" key="8">
    <source>
        <dbReference type="SAM" id="Phobius"/>
    </source>
</evidence>
<dbReference type="Proteomes" id="UP000317010">
    <property type="component" value="Unassembled WGS sequence"/>
</dbReference>
<keyword evidence="10" id="KW-1185">Reference proteome</keyword>
<comment type="subcellular location">
    <subcellularLocation>
        <location evidence="1">Cell membrane</location>
        <topology evidence="1">Multi-pass membrane protein</topology>
    </subcellularLocation>
</comment>
<keyword evidence="4 8" id="KW-0812">Transmembrane</keyword>
<feature type="transmembrane region" description="Helical" evidence="8">
    <location>
        <begin position="12"/>
        <end position="32"/>
    </location>
</feature>